<evidence type="ECO:0000259" key="4">
    <source>
        <dbReference type="Pfam" id="PF13354"/>
    </source>
</evidence>
<dbReference type="InterPro" id="IPR012338">
    <property type="entry name" value="Beta-lactam/transpept-like"/>
</dbReference>
<dbReference type="GO" id="GO:0030655">
    <property type="term" value="P:beta-lactam antibiotic catabolic process"/>
    <property type="evidence" value="ECO:0007669"/>
    <property type="project" value="InterPro"/>
</dbReference>
<dbReference type="Pfam" id="PF13354">
    <property type="entry name" value="Beta-lactamase2"/>
    <property type="match status" value="1"/>
</dbReference>
<evidence type="ECO:0000313" key="5">
    <source>
        <dbReference type="EMBL" id="RCR70392.1"/>
    </source>
</evidence>
<evidence type="ECO:0000256" key="1">
    <source>
        <dbReference type="ARBA" id="ARBA00001526"/>
    </source>
</evidence>
<protein>
    <recommendedName>
        <fullName evidence="3">beta-lactamase</fullName>
        <ecNumber evidence="3">3.5.2.6</ecNumber>
    </recommendedName>
</protein>
<dbReference type="Gene3D" id="3.40.710.10">
    <property type="entry name" value="DD-peptidase/beta-lactamase superfamily"/>
    <property type="match status" value="1"/>
</dbReference>
<evidence type="ECO:0000256" key="2">
    <source>
        <dbReference type="ARBA" id="ARBA00009009"/>
    </source>
</evidence>
<dbReference type="InterPro" id="IPR000871">
    <property type="entry name" value="Beta-lactam_class-A"/>
</dbReference>
<dbReference type="GO" id="GO:0008800">
    <property type="term" value="F:beta-lactamase activity"/>
    <property type="evidence" value="ECO:0007669"/>
    <property type="project" value="UniProtKB-EC"/>
</dbReference>
<name>A0A368JSE3_9BACT</name>
<dbReference type="SUPFAM" id="SSF56601">
    <property type="entry name" value="beta-lactamase/transpeptidase-like"/>
    <property type="match status" value="1"/>
</dbReference>
<comment type="catalytic activity">
    <reaction evidence="1">
        <text>a beta-lactam + H2O = a substituted beta-amino acid</text>
        <dbReference type="Rhea" id="RHEA:20401"/>
        <dbReference type="ChEBI" id="CHEBI:15377"/>
        <dbReference type="ChEBI" id="CHEBI:35627"/>
        <dbReference type="ChEBI" id="CHEBI:140347"/>
        <dbReference type="EC" id="3.5.2.6"/>
    </reaction>
</comment>
<comment type="similarity">
    <text evidence="2">Belongs to the class-A beta-lactamase family.</text>
</comment>
<evidence type="ECO:0000256" key="3">
    <source>
        <dbReference type="ARBA" id="ARBA00012865"/>
    </source>
</evidence>
<keyword evidence="5" id="KW-0378">Hydrolase</keyword>
<proteinExistence type="inferred from homology"/>
<dbReference type="GO" id="GO:0046677">
    <property type="term" value="P:response to antibiotic"/>
    <property type="evidence" value="ECO:0007669"/>
    <property type="project" value="InterPro"/>
</dbReference>
<dbReference type="EMBL" id="QOWE01000004">
    <property type="protein sequence ID" value="RCR70392.1"/>
    <property type="molecule type" value="Genomic_DNA"/>
</dbReference>
<comment type="caution">
    <text evidence="5">The sequence shown here is derived from an EMBL/GenBank/DDBJ whole genome shotgun (WGS) entry which is preliminary data.</text>
</comment>
<dbReference type="InterPro" id="IPR045155">
    <property type="entry name" value="Beta-lactam_cat"/>
</dbReference>
<dbReference type="PANTHER" id="PTHR35333">
    <property type="entry name" value="BETA-LACTAMASE"/>
    <property type="match status" value="1"/>
</dbReference>
<sequence length="281" mass="31348">MTLVFRPTHFLVLSLFLAPILATAQLLPEKLTGYLQKLSAQAQVNVAFESLVDGTQFVHRPDELAPSASVIKIPIMIETMEQVKAGKFDLDKIHVLLASEKTGGSGVLQTYPDESKITNLEVLTLMMTRSDNSATNILIRELGMDNINRRMQTLGLTQSRLNRVMMDTLAAKQGRENRVTAREMNLLLKKIYRNEVATPALCAQMIDILKRNADQTTFRLFLPKSAVIAHKTGELTYVRGDAGIFYVTKPFLLSIFVQGTTTPEAEKIIGEIAAICYNQYQ</sequence>
<dbReference type="Proteomes" id="UP000253383">
    <property type="component" value="Unassembled WGS sequence"/>
</dbReference>
<dbReference type="OrthoDB" id="9772863at2"/>
<keyword evidence="6" id="KW-1185">Reference proteome</keyword>
<dbReference type="EC" id="3.5.2.6" evidence="3"/>
<organism evidence="5 6">
    <name type="scientific">Larkinella punicea</name>
    <dbReference type="NCBI Taxonomy" id="2315727"/>
    <lineage>
        <taxon>Bacteria</taxon>
        <taxon>Pseudomonadati</taxon>
        <taxon>Bacteroidota</taxon>
        <taxon>Cytophagia</taxon>
        <taxon>Cytophagales</taxon>
        <taxon>Spirosomataceae</taxon>
        <taxon>Larkinella</taxon>
    </lineage>
</organism>
<accession>A0A368JSE3</accession>
<dbReference type="RefSeq" id="WP_114404963.1">
    <property type="nucleotide sequence ID" value="NZ_QOWE01000004.1"/>
</dbReference>
<gene>
    <name evidence="5" type="ORF">DUE52_05405</name>
</gene>
<reference evidence="5 6" key="1">
    <citation type="submission" date="2018-07" db="EMBL/GenBank/DDBJ databases">
        <title>Genome analysis of Larkinella rosea.</title>
        <authorList>
            <person name="Zhou Z."/>
            <person name="Wang G."/>
        </authorList>
    </citation>
    <scope>NUCLEOTIDE SEQUENCE [LARGE SCALE GENOMIC DNA]</scope>
    <source>
        <strain evidence="6">zzj9</strain>
    </source>
</reference>
<dbReference type="PANTHER" id="PTHR35333:SF3">
    <property type="entry name" value="BETA-LACTAMASE-TYPE TRANSPEPTIDASE FOLD CONTAINING PROTEIN"/>
    <property type="match status" value="1"/>
</dbReference>
<dbReference type="AlphaFoldDB" id="A0A368JSE3"/>
<feature type="domain" description="Beta-lactamase class A catalytic" evidence="4">
    <location>
        <begin position="46"/>
        <end position="257"/>
    </location>
</feature>
<evidence type="ECO:0000313" key="6">
    <source>
        <dbReference type="Proteomes" id="UP000253383"/>
    </source>
</evidence>